<comment type="caution">
    <text evidence="1">The sequence shown here is derived from an EMBL/GenBank/DDBJ whole genome shotgun (WGS) entry which is preliminary data.</text>
</comment>
<accession>A0A392S5L9</accession>
<sequence length="43" mass="4972">PKHERRKIMQENLKSLMLTVFCAMAQLRGAMAQLLTKHSSFIL</sequence>
<dbReference type="EMBL" id="LXQA010327937">
    <property type="protein sequence ID" value="MCI44243.1"/>
    <property type="molecule type" value="Genomic_DNA"/>
</dbReference>
<proteinExistence type="predicted"/>
<evidence type="ECO:0000313" key="2">
    <source>
        <dbReference type="Proteomes" id="UP000265520"/>
    </source>
</evidence>
<organism evidence="1 2">
    <name type="scientific">Trifolium medium</name>
    <dbReference type="NCBI Taxonomy" id="97028"/>
    <lineage>
        <taxon>Eukaryota</taxon>
        <taxon>Viridiplantae</taxon>
        <taxon>Streptophyta</taxon>
        <taxon>Embryophyta</taxon>
        <taxon>Tracheophyta</taxon>
        <taxon>Spermatophyta</taxon>
        <taxon>Magnoliopsida</taxon>
        <taxon>eudicotyledons</taxon>
        <taxon>Gunneridae</taxon>
        <taxon>Pentapetalae</taxon>
        <taxon>rosids</taxon>
        <taxon>fabids</taxon>
        <taxon>Fabales</taxon>
        <taxon>Fabaceae</taxon>
        <taxon>Papilionoideae</taxon>
        <taxon>50 kb inversion clade</taxon>
        <taxon>NPAAA clade</taxon>
        <taxon>Hologalegina</taxon>
        <taxon>IRL clade</taxon>
        <taxon>Trifolieae</taxon>
        <taxon>Trifolium</taxon>
    </lineage>
</organism>
<feature type="non-terminal residue" evidence="1">
    <location>
        <position position="1"/>
    </location>
</feature>
<name>A0A392S5L9_9FABA</name>
<protein>
    <submittedName>
        <fullName evidence="1">Uncharacterized protein</fullName>
    </submittedName>
</protein>
<keyword evidence="2" id="KW-1185">Reference proteome</keyword>
<dbReference type="AlphaFoldDB" id="A0A392S5L9"/>
<reference evidence="1 2" key="1">
    <citation type="journal article" date="2018" name="Front. Plant Sci.">
        <title>Red Clover (Trifolium pratense) and Zigzag Clover (T. medium) - A Picture of Genomic Similarities and Differences.</title>
        <authorList>
            <person name="Dluhosova J."/>
            <person name="Istvanek J."/>
            <person name="Nedelnik J."/>
            <person name="Repkova J."/>
        </authorList>
    </citation>
    <scope>NUCLEOTIDE SEQUENCE [LARGE SCALE GENOMIC DNA]</scope>
    <source>
        <strain evidence="2">cv. 10/8</strain>
        <tissue evidence="1">Leaf</tissue>
    </source>
</reference>
<evidence type="ECO:0000313" key="1">
    <source>
        <dbReference type="EMBL" id="MCI44243.1"/>
    </source>
</evidence>
<dbReference type="Proteomes" id="UP000265520">
    <property type="component" value="Unassembled WGS sequence"/>
</dbReference>